<dbReference type="Gene3D" id="1.20.5.340">
    <property type="match status" value="1"/>
</dbReference>
<keyword evidence="1" id="KW-0175">Coiled coil</keyword>
<reference evidence="3 4" key="1">
    <citation type="submission" date="2020-07" db="EMBL/GenBank/DDBJ databases">
        <title>Sequencing the genomes of 1000 actinobacteria strains.</title>
        <authorList>
            <person name="Klenk H.-P."/>
        </authorList>
    </citation>
    <scope>NUCLEOTIDE SEQUENCE [LARGE SCALE GENOMIC DNA]</scope>
    <source>
        <strain evidence="3 4">DSM 26154</strain>
    </source>
</reference>
<name>A0A852VQX9_9MICO</name>
<proteinExistence type="predicted"/>
<comment type="caution">
    <text evidence="3">The sequence shown here is derived from an EMBL/GenBank/DDBJ whole genome shotgun (WGS) entry which is preliminary data.</text>
</comment>
<feature type="domain" description="DUF7310" evidence="2">
    <location>
        <begin position="17"/>
        <end position="91"/>
    </location>
</feature>
<dbReference type="InterPro" id="IPR055734">
    <property type="entry name" value="DUF7310"/>
</dbReference>
<evidence type="ECO:0000256" key="1">
    <source>
        <dbReference type="SAM" id="Coils"/>
    </source>
</evidence>
<dbReference type="Proteomes" id="UP000554054">
    <property type="component" value="Unassembled WGS sequence"/>
</dbReference>
<protein>
    <submittedName>
        <fullName evidence="3">Chromosome segregation ATPase</fullName>
    </submittedName>
</protein>
<feature type="coiled-coil region" evidence="1">
    <location>
        <begin position="24"/>
        <end position="79"/>
    </location>
</feature>
<keyword evidence="4" id="KW-1185">Reference proteome</keyword>
<dbReference type="AlphaFoldDB" id="A0A852VQX9"/>
<evidence type="ECO:0000259" key="2">
    <source>
        <dbReference type="Pfam" id="PF23991"/>
    </source>
</evidence>
<dbReference type="SUPFAM" id="SSF57997">
    <property type="entry name" value="Tropomyosin"/>
    <property type="match status" value="1"/>
</dbReference>
<evidence type="ECO:0000313" key="3">
    <source>
        <dbReference type="EMBL" id="NYF99352.1"/>
    </source>
</evidence>
<accession>A0A852VQX9</accession>
<dbReference type="EMBL" id="JACCAE010000001">
    <property type="protein sequence ID" value="NYF99352.1"/>
    <property type="molecule type" value="Genomic_DNA"/>
</dbReference>
<dbReference type="Pfam" id="PF23991">
    <property type="entry name" value="DUF7310"/>
    <property type="match status" value="1"/>
</dbReference>
<organism evidence="3 4">
    <name type="scientific">Janibacter cremeus</name>
    <dbReference type="NCBI Taxonomy" id="1285192"/>
    <lineage>
        <taxon>Bacteria</taxon>
        <taxon>Bacillati</taxon>
        <taxon>Actinomycetota</taxon>
        <taxon>Actinomycetes</taxon>
        <taxon>Micrococcales</taxon>
        <taxon>Intrasporangiaceae</taxon>
        <taxon>Janibacter</taxon>
    </lineage>
</organism>
<evidence type="ECO:0000313" key="4">
    <source>
        <dbReference type="Proteomes" id="UP000554054"/>
    </source>
</evidence>
<gene>
    <name evidence="3" type="ORF">BJY20_002744</name>
</gene>
<dbReference type="RefSeq" id="WP_185992059.1">
    <property type="nucleotide sequence ID" value="NZ_JACCAE010000001.1"/>
</dbReference>
<sequence>MTAIDLERKVRQHDNDISAVYTMIADIQNTQRRHTNRFDELTEDVGSLDGRMSSLEKRTSSLEAKVDSLTGKVESLEGKVNSVDGKLDQVLDLLRR</sequence>